<gene>
    <name evidence="1" type="ORF">KUC_2736</name>
</gene>
<accession>A0A7U9C0B2</accession>
<sequence length="37" mass="3899">MDAIVVNYVCAVSNLPGSQLRETIMLGSFSVAVKDVA</sequence>
<proteinExistence type="predicted"/>
<evidence type="ECO:0000313" key="2">
    <source>
        <dbReference type="Proteomes" id="UP000005756"/>
    </source>
</evidence>
<dbReference type="AlphaFoldDB" id="A0A7U9C0B2"/>
<organism evidence="1 2">
    <name type="scientific">Vreelandella boliviensis LC1</name>
    <dbReference type="NCBI Taxonomy" id="1072583"/>
    <lineage>
        <taxon>Bacteria</taxon>
        <taxon>Pseudomonadati</taxon>
        <taxon>Pseudomonadota</taxon>
        <taxon>Gammaproteobacteria</taxon>
        <taxon>Oceanospirillales</taxon>
        <taxon>Halomonadaceae</taxon>
        <taxon>Vreelandella</taxon>
    </lineage>
</organism>
<dbReference type="EMBL" id="JH393258">
    <property type="protein sequence ID" value="EHJ92778.1"/>
    <property type="molecule type" value="Genomic_DNA"/>
</dbReference>
<dbReference type="Proteomes" id="UP000005756">
    <property type="component" value="Unassembled WGS sequence"/>
</dbReference>
<protein>
    <submittedName>
        <fullName evidence="1">Uncharacterized protein</fullName>
    </submittedName>
</protein>
<evidence type="ECO:0000313" key="1">
    <source>
        <dbReference type="EMBL" id="EHJ92778.1"/>
    </source>
</evidence>
<reference evidence="1 2" key="1">
    <citation type="submission" date="2011-10" db="EMBL/GenBank/DDBJ databases">
        <authorList>
            <person name="Quillaguamn J."/>
            <person name="Guzmn D."/>
            <person name="Balderrama-Subieta A."/>
            <person name="Cardona-Ortuo C."/>
            <person name="Guevara-Martnez M."/>
            <person name="Callisaya-Quispe N."/>
        </authorList>
    </citation>
    <scope>NUCLEOTIDE SEQUENCE [LARGE SCALE GENOMIC DNA]</scope>
    <source>
        <strain evidence="1 2">LC1</strain>
    </source>
</reference>
<name>A0A7U9C0B2_9GAMM</name>